<name>A0A9W8P231_9AGAR</name>
<evidence type="ECO:0000313" key="3">
    <source>
        <dbReference type="Proteomes" id="UP001142393"/>
    </source>
</evidence>
<evidence type="ECO:0000256" key="1">
    <source>
        <dbReference type="SAM" id="MobiDB-lite"/>
    </source>
</evidence>
<dbReference type="Proteomes" id="UP001142393">
    <property type="component" value="Unassembled WGS sequence"/>
</dbReference>
<comment type="caution">
    <text evidence="2">The sequence shown here is derived from an EMBL/GenBank/DDBJ whole genome shotgun (WGS) entry which is preliminary data.</text>
</comment>
<dbReference type="AlphaFoldDB" id="A0A9W8P231"/>
<gene>
    <name evidence="2" type="ORF">DFH05DRAFT_1487820</name>
</gene>
<evidence type="ECO:0000313" key="2">
    <source>
        <dbReference type="EMBL" id="KAJ3745402.1"/>
    </source>
</evidence>
<feature type="region of interest" description="Disordered" evidence="1">
    <location>
        <begin position="1"/>
        <end position="22"/>
    </location>
</feature>
<protein>
    <submittedName>
        <fullName evidence="2">Uncharacterized protein</fullName>
    </submittedName>
</protein>
<dbReference type="EMBL" id="JANVFU010000005">
    <property type="protein sequence ID" value="KAJ3745402.1"/>
    <property type="molecule type" value="Genomic_DNA"/>
</dbReference>
<sequence length="83" mass="9389">MEQEKRVKQLQGVLPASSDSDELSLLEQEDQVGSDLSLQRAPTGKFYYMYGSGASQYIPLLRIKPIFTPRRCFLAFPAPQTHL</sequence>
<accession>A0A9W8P231</accession>
<reference evidence="2 3" key="1">
    <citation type="journal article" date="2023" name="Proc. Natl. Acad. Sci. U.S.A.">
        <title>A global phylogenomic analysis of the shiitake genus Lentinula.</title>
        <authorList>
            <person name="Sierra-Patev S."/>
            <person name="Min B."/>
            <person name="Naranjo-Ortiz M."/>
            <person name="Looney B."/>
            <person name="Konkel Z."/>
            <person name="Slot J.C."/>
            <person name="Sakamoto Y."/>
            <person name="Steenwyk J.L."/>
            <person name="Rokas A."/>
            <person name="Carro J."/>
            <person name="Camarero S."/>
            <person name="Ferreira P."/>
            <person name="Molpeceres G."/>
            <person name="Ruiz-Duenas F.J."/>
            <person name="Serrano A."/>
            <person name="Henrissat B."/>
            <person name="Drula E."/>
            <person name="Hughes K.W."/>
            <person name="Mata J.L."/>
            <person name="Ishikawa N.K."/>
            <person name="Vargas-Isla R."/>
            <person name="Ushijima S."/>
            <person name="Smith C.A."/>
            <person name="Donoghue J."/>
            <person name="Ahrendt S."/>
            <person name="Andreopoulos W."/>
            <person name="He G."/>
            <person name="LaButti K."/>
            <person name="Lipzen A."/>
            <person name="Ng V."/>
            <person name="Riley R."/>
            <person name="Sandor L."/>
            <person name="Barry K."/>
            <person name="Martinez A.T."/>
            <person name="Xiao Y."/>
            <person name="Gibbons J.G."/>
            <person name="Terashima K."/>
            <person name="Grigoriev I.V."/>
            <person name="Hibbett D."/>
        </authorList>
    </citation>
    <scope>NUCLEOTIDE SEQUENCE [LARGE SCALE GENOMIC DNA]</scope>
    <source>
        <strain evidence="2 3">TFB7810</strain>
    </source>
</reference>
<proteinExistence type="predicted"/>
<keyword evidence="3" id="KW-1185">Reference proteome</keyword>
<organism evidence="2 3">
    <name type="scientific">Lentinula detonsa</name>
    <dbReference type="NCBI Taxonomy" id="2804962"/>
    <lineage>
        <taxon>Eukaryota</taxon>
        <taxon>Fungi</taxon>
        <taxon>Dikarya</taxon>
        <taxon>Basidiomycota</taxon>
        <taxon>Agaricomycotina</taxon>
        <taxon>Agaricomycetes</taxon>
        <taxon>Agaricomycetidae</taxon>
        <taxon>Agaricales</taxon>
        <taxon>Marasmiineae</taxon>
        <taxon>Omphalotaceae</taxon>
        <taxon>Lentinula</taxon>
    </lineage>
</organism>